<dbReference type="AlphaFoldDB" id="A0A915ARE8"/>
<sequence>MDFGIAQESDGLAKRGGGRPFTLVDKRAGGRFFNIEAVDALEKRGGGRPFDIQRDEKRGGGRSFLLNSFGEKRTAAEKVAMPELDFYEGALAELGNWPFTEKRAGARSFPVLEDLLDKRRIHDALSRFP</sequence>
<reference evidence="2" key="1">
    <citation type="submission" date="2022-11" db="UniProtKB">
        <authorList>
            <consortium name="WormBaseParasite"/>
        </authorList>
    </citation>
    <scope>IDENTIFICATION</scope>
</reference>
<evidence type="ECO:0000313" key="1">
    <source>
        <dbReference type="Proteomes" id="UP000887569"/>
    </source>
</evidence>
<evidence type="ECO:0000313" key="2">
    <source>
        <dbReference type="WBParaSite" id="PgR013_g119_t01"/>
    </source>
</evidence>
<organism evidence="1 2">
    <name type="scientific">Parascaris univalens</name>
    <name type="common">Nematode worm</name>
    <dbReference type="NCBI Taxonomy" id="6257"/>
    <lineage>
        <taxon>Eukaryota</taxon>
        <taxon>Metazoa</taxon>
        <taxon>Ecdysozoa</taxon>
        <taxon>Nematoda</taxon>
        <taxon>Chromadorea</taxon>
        <taxon>Rhabditida</taxon>
        <taxon>Spirurina</taxon>
        <taxon>Ascaridomorpha</taxon>
        <taxon>Ascaridoidea</taxon>
        <taxon>Ascarididae</taxon>
        <taxon>Parascaris</taxon>
    </lineage>
</organism>
<accession>A0A915ARE8</accession>
<dbReference type="Proteomes" id="UP000887569">
    <property type="component" value="Unplaced"/>
</dbReference>
<protein>
    <submittedName>
        <fullName evidence="2">Uncharacterized protein</fullName>
    </submittedName>
</protein>
<dbReference type="WBParaSite" id="PgR013_g119_t01">
    <property type="protein sequence ID" value="PgR013_g119_t01"/>
    <property type="gene ID" value="PgR013_g119"/>
</dbReference>
<keyword evidence="1" id="KW-1185">Reference proteome</keyword>
<proteinExistence type="predicted"/>
<name>A0A915ARE8_PARUN</name>